<organism evidence="1 2">
    <name type="scientific">Stephania yunnanensis</name>
    <dbReference type="NCBI Taxonomy" id="152371"/>
    <lineage>
        <taxon>Eukaryota</taxon>
        <taxon>Viridiplantae</taxon>
        <taxon>Streptophyta</taxon>
        <taxon>Embryophyta</taxon>
        <taxon>Tracheophyta</taxon>
        <taxon>Spermatophyta</taxon>
        <taxon>Magnoliopsida</taxon>
        <taxon>Ranunculales</taxon>
        <taxon>Menispermaceae</taxon>
        <taxon>Menispermoideae</taxon>
        <taxon>Cissampelideae</taxon>
        <taxon>Stephania</taxon>
    </lineage>
</organism>
<dbReference type="AlphaFoldDB" id="A0AAP0KFZ3"/>
<evidence type="ECO:0000313" key="1">
    <source>
        <dbReference type="EMBL" id="KAK9150572.1"/>
    </source>
</evidence>
<proteinExistence type="predicted"/>
<evidence type="ECO:0000313" key="2">
    <source>
        <dbReference type="Proteomes" id="UP001420932"/>
    </source>
</evidence>
<dbReference type="Proteomes" id="UP001420932">
    <property type="component" value="Unassembled WGS sequence"/>
</dbReference>
<sequence length="184" mass="20419">MAFLHRVDQEERKTKSWVGSFALSARSHPKMATREAVRAPSLTNDSALQHLNHKSFSYVTLDEDNKTKTPGLGAQSALSALARFGIRIGRIGVFAATKLVEDVKMASMVDDLIRLCTLLSYRQRNLPLNDSPPNSQFIKSVDKNSWDAKDVADCVLSDKSALAQEPNIYRHYVAAIAERDGRTS</sequence>
<protein>
    <submittedName>
        <fullName evidence="1">Uncharacterized protein</fullName>
    </submittedName>
</protein>
<keyword evidence="2" id="KW-1185">Reference proteome</keyword>
<dbReference type="EMBL" id="JBBNAF010000004">
    <property type="protein sequence ID" value="KAK9150572.1"/>
    <property type="molecule type" value="Genomic_DNA"/>
</dbReference>
<accession>A0AAP0KFZ3</accession>
<gene>
    <name evidence="1" type="ORF">Syun_008881</name>
</gene>
<comment type="caution">
    <text evidence="1">The sequence shown here is derived from an EMBL/GenBank/DDBJ whole genome shotgun (WGS) entry which is preliminary data.</text>
</comment>
<name>A0AAP0KFZ3_9MAGN</name>
<reference evidence="1 2" key="1">
    <citation type="submission" date="2024-01" db="EMBL/GenBank/DDBJ databases">
        <title>Genome assemblies of Stephania.</title>
        <authorList>
            <person name="Yang L."/>
        </authorList>
    </citation>
    <scope>NUCLEOTIDE SEQUENCE [LARGE SCALE GENOMIC DNA]</scope>
    <source>
        <strain evidence="1">YNDBR</strain>
        <tissue evidence="1">Leaf</tissue>
    </source>
</reference>